<dbReference type="InterPro" id="IPR006311">
    <property type="entry name" value="TAT_signal"/>
</dbReference>
<feature type="chain" id="PRO_5002753096" evidence="1">
    <location>
        <begin position="26"/>
        <end position="248"/>
    </location>
</feature>
<gene>
    <name evidence="3" type="ordered locus">Caul_2134</name>
</gene>
<dbReference type="InterPro" id="IPR036514">
    <property type="entry name" value="SGNH_hydro_sf"/>
</dbReference>
<dbReference type="STRING" id="366602.Caul_2134"/>
<keyword evidence="1" id="KW-0732">Signal</keyword>
<dbReference type="AlphaFoldDB" id="B0T7S4"/>
<dbReference type="PANTHER" id="PTHR30383:SF5">
    <property type="entry name" value="SGNH HYDROLASE-TYPE ESTERASE DOMAIN-CONTAINING PROTEIN"/>
    <property type="match status" value="1"/>
</dbReference>
<dbReference type="Pfam" id="PF13472">
    <property type="entry name" value="Lipase_GDSL_2"/>
    <property type="match status" value="1"/>
</dbReference>
<feature type="domain" description="SGNH hydrolase-type esterase" evidence="2">
    <location>
        <begin position="71"/>
        <end position="234"/>
    </location>
</feature>
<dbReference type="GO" id="GO:0004622">
    <property type="term" value="F:phosphatidylcholine lysophospholipase activity"/>
    <property type="evidence" value="ECO:0007669"/>
    <property type="project" value="TreeGrafter"/>
</dbReference>
<protein>
    <submittedName>
        <fullName evidence="3">Lipolytic protein G-D-S-L family</fullName>
    </submittedName>
</protein>
<dbReference type="CDD" id="cd04501">
    <property type="entry name" value="SGNH_hydrolase_like_4"/>
    <property type="match status" value="1"/>
</dbReference>
<evidence type="ECO:0000256" key="1">
    <source>
        <dbReference type="SAM" id="SignalP"/>
    </source>
</evidence>
<dbReference type="OrthoDB" id="9794725at2"/>
<reference evidence="3" key="1">
    <citation type="submission" date="2008-01" db="EMBL/GenBank/DDBJ databases">
        <title>Complete sequence of chromosome of Caulobacter sp. K31.</title>
        <authorList>
            <consortium name="US DOE Joint Genome Institute"/>
            <person name="Copeland A."/>
            <person name="Lucas S."/>
            <person name="Lapidus A."/>
            <person name="Barry K."/>
            <person name="Glavina del Rio T."/>
            <person name="Dalin E."/>
            <person name="Tice H."/>
            <person name="Pitluck S."/>
            <person name="Bruce D."/>
            <person name="Goodwin L."/>
            <person name="Thompson L.S."/>
            <person name="Brettin T."/>
            <person name="Detter J.C."/>
            <person name="Han C."/>
            <person name="Schmutz J."/>
            <person name="Larimer F."/>
            <person name="Land M."/>
            <person name="Hauser L."/>
            <person name="Kyrpides N."/>
            <person name="Kim E."/>
            <person name="Stephens C."/>
            <person name="Richardson P."/>
        </authorList>
    </citation>
    <scope>NUCLEOTIDE SEQUENCE [LARGE SCALE GENOMIC DNA]</scope>
    <source>
        <strain evidence="3">K31</strain>
    </source>
</reference>
<organism evidence="3">
    <name type="scientific">Caulobacter sp. (strain K31)</name>
    <dbReference type="NCBI Taxonomy" id="366602"/>
    <lineage>
        <taxon>Bacteria</taxon>
        <taxon>Pseudomonadati</taxon>
        <taxon>Pseudomonadota</taxon>
        <taxon>Alphaproteobacteria</taxon>
        <taxon>Caulobacterales</taxon>
        <taxon>Caulobacteraceae</taxon>
        <taxon>Caulobacter</taxon>
    </lineage>
</organism>
<feature type="signal peptide" evidence="1">
    <location>
        <begin position="1"/>
        <end position="25"/>
    </location>
</feature>
<dbReference type="KEGG" id="cak:Caul_2134"/>
<dbReference type="Gene3D" id="3.40.50.1110">
    <property type="entry name" value="SGNH hydrolase"/>
    <property type="match status" value="1"/>
</dbReference>
<dbReference type="EMBL" id="CP000927">
    <property type="protein sequence ID" value="ABZ71262.1"/>
    <property type="molecule type" value="Genomic_DNA"/>
</dbReference>
<name>B0T7S4_CAUSK</name>
<dbReference type="InterPro" id="IPR051532">
    <property type="entry name" value="Ester_Hydrolysis_Enzymes"/>
</dbReference>
<dbReference type="PROSITE" id="PS51318">
    <property type="entry name" value="TAT"/>
    <property type="match status" value="1"/>
</dbReference>
<dbReference type="SUPFAM" id="SSF52266">
    <property type="entry name" value="SGNH hydrolase"/>
    <property type="match status" value="1"/>
</dbReference>
<dbReference type="InterPro" id="IPR013830">
    <property type="entry name" value="SGNH_hydro"/>
</dbReference>
<evidence type="ECO:0000313" key="3">
    <source>
        <dbReference type="EMBL" id="ABZ71262.1"/>
    </source>
</evidence>
<dbReference type="HOGENOM" id="CLU_051989_5_1_5"/>
<evidence type="ECO:0000259" key="2">
    <source>
        <dbReference type="Pfam" id="PF13472"/>
    </source>
</evidence>
<sequence length="248" mass="26380" precursor="true">MLGRRTLLAAALAAPTLGLAGRASAQVPVPAPATPNPEELRLHTDWPFLQRYAAENAADRGLPDERRRVVFMGDSITQGWRDVHPAFFADQGFIGRGIGGQVTAQMLVRFWPDVIALKPAAVHILAGTNDIAQNAGPYDPGTTCDNIRAMAALAGANGIKVILGAVTPAATYPWRPVLRPDLEIPRLNAWLVAFARAEGHGFADYTAVLDDGRAGMKSGLAYDQVHPTLEGYAVMEPVALKAVSAVLS</sequence>
<dbReference type="eggNOG" id="COG2755">
    <property type="taxonomic scope" value="Bacteria"/>
</dbReference>
<proteinExistence type="predicted"/>
<dbReference type="PANTHER" id="PTHR30383">
    <property type="entry name" value="THIOESTERASE 1/PROTEASE 1/LYSOPHOSPHOLIPASE L1"/>
    <property type="match status" value="1"/>
</dbReference>
<accession>B0T7S4</accession>